<organism evidence="2 3">
    <name type="scientific">Pseudomonas putida</name>
    <name type="common">Arthrobacter siderocapsulatus</name>
    <dbReference type="NCBI Taxonomy" id="303"/>
    <lineage>
        <taxon>Bacteria</taxon>
        <taxon>Pseudomonadati</taxon>
        <taxon>Pseudomonadota</taxon>
        <taxon>Gammaproteobacteria</taxon>
        <taxon>Pseudomonadales</taxon>
        <taxon>Pseudomonadaceae</taxon>
        <taxon>Pseudomonas</taxon>
    </lineage>
</organism>
<protein>
    <submittedName>
        <fullName evidence="2">Uncharacterized protein</fullName>
    </submittedName>
</protein>
<name>A0A7V8EJF5_PSEPU</name>
<evidence type="ECO:0000313" key="3">
    <source>
        <dbReference type="Proteomes" id="UP000442695"/>
    </source>
</evidence>
<feature type="region of interest" description="Disordered" evidence="1">
    <location>
        <begin position="164"/>
        <end position="195"/>
    </location>
</feature>
<dbReference type="EMBL" id="WOWR01000005">
    <property type="protein sequence ID" value="KAF0255759.1"/>
    <property type="molecule type" value="Genomic_DNA"/>
</dbReference>
<evidence type="ECO:0000256" key="1">
    <source>
        <dbReference type="SAM" id="MobiDB-lite"/>
    </source>
</evidence>
<gene>
    <name evidence="2" type="ORF">GN299_06620</name>
</gene>
<evidence type="ECO:0000313" key="2">
    <source>
        <dbReference type="EMBL" id="KAF0255759.1"/>
    </source>
</evidence>
<proteinExistence type="predicted"/>
<comment type="caution">
    <text evidence="2">The sequence shown here is derived from an EMBL/GenBank/DDBJ whole genome shotgun (WGS) entry which is preliminary data.</text>
</comment>
<dbReference type="Proteomes" id="UP000442695">
    <property type="component" value="Unassembled WGS sequence"/>
</dbReference>
<sequence>MATVKPSSSIFVQFESIPMADLFKCAPGAFGFFMPLRDEDGRVQPSLAKIASNAKSAAVHAGKACITETLVMMEQSNQGDLEAPIRLLKVTVIEKGQRSARSLRYISSQKPDSAERRRGKTKAFSVNLDGHFNLMVGARSASEAAGLLGTSTFKLKSQKANIGTEDESLALASPGTVFRQPASGGPWESRPATEQ</sequence>
<reference evidence="2 3" key="1">
    <citation type="submission" date="2019-12" db="EMBL/GenBank/DDBJ databases">
        <authorList>
            <person name="Woiski C."/>
        </authorList>
    </citation>
    <scope>NUCLEOTIDE SEQUENCE [LARGE SCALE GENOMIC DNA]</scope>
    <source>
        <strain evidence="2 3">BOE100</strain>
    </source>
</reference>
<accession>A0A7V8EJF5</accession>
<dbReference type="AlphaFoldDB" id="A0A7V8EJF5"/>